<feature type="compositionally biased region" description="Low complexity" evidence="1">
    <location>
        <begin position="1"/>
        <end position="18"/>
    </location>
</feature>
<dbReference type="InterPro" id="IPR012292">
    <property type="entry name" value="Globin/Proto"/>
</dbReference>
<dbReference type="PANTHER" id="PTHR42071:SF1">
    <property type="entry name" value="GLOBIN-SENSOR DOMAIN-CONTAINING PROTEIN"/>
    <property type="match status" value="1"/>
</dbReference>
<feature type="domain" description="Globin-sensor" evidence="2">
    <location>
        <begin position="37"/>
        <end position="144"/>
    </location>
</feature>
<protein>
    <recommendedName>
        <fullName evidence="2">Globin-sensor domain-containing protein</fullName>
    </recommendedName>
</protein>
<dbReference type="PANTHER" id="PTHR42071">
    <property type="entry name" value="PROTOGLOBIN DOMAIN-CONTAINING PROTEIN"/>
    <property type="match status" value="1"/>
</dbReference>
<organism evidence="3 4">
    <name type="scientific">Lachnellula subtilissima</name>
    <dbReference type="NCBI Taxonomy" id="602034"/>
    <lineage>
        <taxon>Eukaryota</taxon>
        <taxon>Fungi</taxon>
        <taxon>Dikarya</taxon>
        <taxon>Ascomycota</taxon>
        <taxon>Pezizomycotina</taxon>
        <taxon>Leotiomycetes</taxon>
        <taxon>Helotiales</taxon>
        <taxon>Lachnaceae</taxon>
        <taxon>Lachnellula</taxon>
    </lineage>
</organism>
<comment type="caution">
    <text evidence="3">The sequence shown here is derived from an EMBL/GenBank/DDBJ whole genome shotgun (WGS) entry which is preliminary data.</text>
</comment>
<reference evidence="3 4" key="1">
    <citation type="submission" date="2018-05" db="EMBL/GenBank/DDBJ databases">
        <title>Genome sequencing and assembly of the regulated plant pathogen Lachnellula willkommii and related sister species for the development of diagnostic species identification markers.</title>
        <authorList>
            <person name="Giroux E."/>
            <person name="Bilodeau G."/>
        </authorList>
    </citation>
    <scope>NUCLEOTIDE SEQUENCE [LARGE SCALE GENOMIC DNA]</scope>
    <source>
        <strain evidence="3 4">CBS 197.66</strain>
    </source>
</reference>
<feature type="region of interest" description="Disordered" evidence="1">
    <location>
        <begin position="234"/>
        <end position="292"/>
    </location>
</feature>
<dbReference type="GO" id="GO:0019825">
    <property type="term" value="F:oxygen binding"/>
    <property type="evidence" value="ECO:0007669"/>
    <property type="project" value="InterPro"/>
</dbReference>
<accession>A0A8H8RJC7</accession>
<dbReference type="Gene3D" id="1.10.490.10">
    <property type="entry name" value="Globins"/>
    <property type="match status" value="1"/>
</dbReference>
<dbReference type="OrthoDB" id="10027058at2759"/>
<gene>
    <name evidence="3" type="ORF">LSUB1_G006999</name>
</gene>
<dbReference type="InterPro" id="IPR044398">
    <property type="entry name" value="Globin-sensor_dom"/>
</dbReference>
<dbReference type="EMBL" id="QGMJ01000415">
    <property type="protein sequence ID" value="TVY36588.1"/>
    <property type="molecule type" value="Genomic_DNA"/>
</dbReference>
<dbReference type="Proteomes" id="UP000462212">
    <property type="component" value="Unassembled WGS sequence"/>
</dbReference>
<evidence type="ECO:0000313" key="3">
    <source>
        <dbReference type="EMBL" id="TVY36588.1"/>
    </source>
</evidence>
<feature type="region of interest" description="Disordered" evidence="1">
    <location>
        <begin position="1"/>
        <end position="21"/>
    </location>
</feature>
<evidence type="ECO:0000259" key="2">
    <source>
        <dbReference type="Pfam" id="PF11563"/>
    </source>
</evidence>
<evidence type="ECO:0000256" key="1">
    <source>
        <dbReference type="SAM" id="MobiDB-lite"/>
    </source>
</evidence>
<dbReference type="Pfam" id="PF11563">
    <property type="entry name" value="Protoglobin"/>
    <property type="match status" value="1"/>
</dbReference>
<feature type="compositionally biased region" description="Basic and acidic residues" evidence="1">
    <location>
        <begin position="261"/>
        <end position="270"/>
    </location>
</feature>
<dbReference type="GO" id="GO:0020037">
    <property type="term" value="F:heme binding"/>
    <property type="evidence" value="ECO:0007669"/>
    <property type="project" value="InterPro"/>
</dbReference>
<sequence length="292" mass="32762">MPHAPASTPASPPASSTARPMERMKHISREALYTDLEARIRYLHDFLDFSGRDIDALVSGAKYVKTLIPAVVNIVYKKLLQYDITARAFTTRSTSFEGPLDDVLEENSPQILHRKMFMKAYLQKLCSDPSKMEFWEYLDKVGSRPRAPAPRRIHTPRRLPLLHPRHPHRSHPVAPTSPPIAQDRTRKSTRQGHLDPDDLFAKWQMRDGAEFTANEEVVIEKEGYLHGKKVLDDVDGDEEESPRTPTPTKASACPFSGMADLKVDEPKTEEPNVASPKAADPNVAPDSPALKT</sequence>
<dbReference type="AlphaFoldDB" id="A0A8H8RJC7"/>
<keyword evidence="4" id="KW-1185">Reference proteome</keyword>
<name>A0A8H8RJC7_9HELO</name>
<proteinExistence type="predicted"/>
<feature type="region of interest" description="Disordered" evidence="1">
    <location>
        <begin position="143"/>
        <end position="197"/>
    </location>
</feature>
<evidence type="ECO:0000313" key="4">
    <source>
        <dbReference type="Proteomes" id="UP000462212"/>
    </source>
</evidence>